<dbReference type="PIRSF" id="PIRSF037442">
    <property type="entry name" value="UCP037442_abhydr"/>
    <property type="match status" value="1"/>
</dbReference>
<keyword evidence="2" id="KW-0378">Hydrolase</keyword>
<organism evidence="2 3">
    <name type="scientific">Corynebacterium nuruki</name>
    <dbReference type="NCBI Taxonomy" id="1032851"/>
    <lineage>
        <taxon>Bacteria</taxon>
        <taxon>Bacillati</taxon>
        <taxon>Actinomycetota</taxon>
        <taxon>Actinomycetes</taxon>
        <taxon>Mycobacteriales</taxon>
        <taxon>Corynebacteriaceae</taxon>
        <taxon>Corynebacterium</taxon>
    </lineage>
</organism>
<dbReference type="Pfam" id="PF12146">
    <property type="entry name" value="Hydrolase_4"/>
    <property type="match status" value="1"/>
</dbReference>
<gene>
    <name evidence="2" type="ORF">DIW82_10180</name>
</gene>
<dbReference type="STRING" id="863239.GCA_000213935_00187"/>
<evidence type="ECO:0000313" key="3">
    <source>
        <dbReference type="Proteomes" id="UP000261739"/>
    </source>
</evidence>
<dbReference type="InterPro" id="IPR017208">
    <property type="entry name" value="UCP037442_abhydr"/>
</dbReference>
<dbReference type="SUPFAM" id="SSF53474">
    <property type="entry name" value="alpha/beta-Hydrolases"/>
    <property type="match status" value="1"/>
</dbReference>
<evidence type="ECO:0000313" key="2">
    <source>
        <dbReference type="EMBL" id="HCT15123.1"/>
    </source>
</evidence>
<protein>
    <submittedName>
        <fullName evidence="2">Alpha/beta hydrolase</fullName>
    </submittedName>
</protein>
<dbReference type="InterPro" id="IPR022742">
    <property type="entry name" value="Hydrolase_4"/>
</dbReference>
<dbReference type="AlphaFoldDB" id="A0A3D4T0T7"/>
<dbReference type="InterPro" id="IPR029058">
    <property type="entry name" value="AB_hydrolase_fold"/>
</dbReference>
<dbReference type="GO" id="GO:0016787">
    <property type="term" value="F:hydrolase activity"/>
    <property type="evidence" value="ECO:0007669"/>
    <property type="project" value="UniProtKB-KW"/>
</dbReference>
<accession>A0A3D4T0T7</accession>
<dbReference type="Gene3D" id="3.40.50.1820">
    <property type="entry name" value="alpha/beta hydrolase"/>
    <property type="match status" value="1"/>
</dbReference>
<evidence type="ECO:0000259" key="1">
    <source>
        <dbReference type="Pfam" id="PF12146"/>
    </source>
</evidence>
<comment type="caution">
    <text evidence="2">The sequence shown here is derived from an EMBL/GenBank/DDBJ whole genome shotgun (WGS) entry which is preliminary data.</text>
</comment>
<proteinExistence type="predicted"/>
<name>A0A3D4T0T7_9CORY</name>
<dbReference type="EMBL" id="DQID01000261">
    <property type="protein sequence ID" value="HCT15123.1"/>
    <property type="molecule type" value="Genomic_DNA"/>
</dbReference>
<reference evidence="2 3" key="1">
    <citation type="journal article" date="2018" name="Nat. Biotechnol.">
        <title>A standardized bacterial taxonomy based on genome phylogeny substantially revises the tree of life.</title>
        <authorList>
            <person name="Parks D.H."/>
            <person name="Chuvochina M."/>
            <person name="Waite D.W."/>
            <person name="Rinke C."/>
            <person name="Skarshewski A."/>
            <person name="Chaumeil P.A."/>
            <person name="Hugenholtz P."/>
        </authorList>
    </citation>
    <scope>NUCLEOTIDE SEQUENCE [LARGE SCALE GENOMIC DNA]</scope>
    <source>
        <strain evidence="2">UBA11247</strain>
    </source>
</reference>
<sequence length="301" mass="33216">MSDPVSGRMKGTAAQSCLVVMPDGSASRVLMYPPAAGSPDRPLVVIWPGFGMGAHYYRPIAAELASRGFPVAVGELRGQGSSTALASFSDRWGYHDLATQDYPRTVRAAKSWFDLPSDYPTVFLTHSMGGQIGALVLARPEAADLGLRGMMGVGTGTPFHRAFPNPERRRLRLGAVMMPAVSRLLGHWPSGPLDITNYGRQSDVQLREWARFGRRNALDRLRGRDIDYMAALQKLRLPVLLTRFSNDEDCPRASAEALARLMPKAYPHVEEFPETLGHNRWAREPGIVAGRFERFIDEIGL</sequence>
<dbReference type="Proteomes" id="UP000261739">
    <property type="component" value="Unassembled WGS sequence"/>
</dbReference>
<feature type="domain" description="Serine aminopeptidase S33" evidence="1">
    <location>
        <begin position="41"/>
        <end position="179"/>
    </location>
</feature>